<dbReference type="Proteomes" id="UP000244855">
    <property type="component" value="Unassembled WGS sequence"/>
</dbReference>
<protein>
    <recommendedName>
        <fullName evidence="5">Zn(2)-C6 fungal-type domain-containing protein</fullName>
    </recommendedName>
</protein>
<dbReference type="GO" id="GO:0006351">
    <property type="term" value="P:DNA-templated transcription"/>
    <property type="evidence" value="ECO:0007669"/>
    <property type="project" value="InterPro"/>
</dbReference>
<reference evidence="6 7" key="1">
    <citation type="journal article" date="2018" name="Sci. Rep.">
        <title>Comparative genomics provides insights into the lifestyle and reveals functional heterogeneity of dark septate endophytic fungi.</title>
        <authorList>
            <person name="Knapp D.G."/>
            <person name="Nemeth J.B."/>
            <person name="Barry K."/>
            <person name="Hainaut M."/>
            <person name="Henrissat B."/>
            <person name="Johnson J."/>
            <person name="Kuo A."/>
            <person name="Lim J.H.P."/>
            <person name="Lipzen A."/>
            <person name="Nolan M."/>
            <person name="Ohm R.A."/>
            <person name="Tamas L."/>
            <person name="Grigoriev I.V."/>
            <person name="Spatafora J.W."/>
            <person name="Nagy L.G."/>
            <person name="Kovacs G.M."/>
        </authorList>
    </citation>
    <scope>NUCLEOTIDE SEQUENCE [LARGE SCALE GENOMIC DNA]</scope>
    <source>
        <strain evidence="6 7">DSE2036</strain>
    </source>
</reference>
<dbReference type="GO" id="GO:0008270">
    <property type="term" value="F:zinc ion binding"/>
    <property type="evidence" value="ECO:0007669"/>
    <property type="project" value="InterPro"/>
</dbReference>
<dbReference type="CDD" id="cd12148">
    <property type="entry name" value="fungal_TF_MHR"/>
    <property type="match status" value="1"/>
</dbReference>
<dbReference type="CDD" id="cd00067">
    <property type="entry name" value="GAL4"/>
    <property type="match status" value="1"/>
</dbReference>
<evidence type="ECO:0000256" key="3">
    <source>
        <dbReference type="ARBA" id="ARBA00023242"/>
    </source>
</evidence>
<dbReference type="GO" id="GO:0000981">
    <property type="term" value="F:DNA-binding transcription factor activity, RNA polymerase II-specific"/>
    <property type="evidence" value="ECO:0007669"/>
    <property type="project" value="InterPro"/>
</dbReference>
<dbReference type="InterPro" id="IPR036864">
    <property type="entry name" value="Zn2-C6_fun-type_DNA-bd_sf"/>
</dbReference>
<organism evidence="6 7">
    <name type="scientific">Periconia macrospinosa</name>
    <dbReference type="NCBI Taxonomy" id="97972"/>
    <lineage>
        <taxon>Eukaryota</taxon>
        <taxon>Fungi</taxon>
        <taxon>Dikarya</taxon>
        <taxon>Ascomycota</taxon>
        <taxon>Pezizomycotina</taxon>
        <taxon>Dothideomycetes</taxon>
        <taxon>Pleosporomycetidae</taxon>
        <taxon>Pleosporales</taxon>
        <taxon>Massarineae</taxon>
        <taxon>Periconiaceae</taxon>
        <taxon>Periconia</taxon>
    </lineage>
</organism>
<dbReference type="InterPro" id="IPR007219">
    <property type="entry name" value="XnlR_reg_dom"/>
</dbReference>
<gene>
    <name evidence="6" type="ORF">DM02DRAFT_731609</name>
</gene>
<keyword evidence="2" id="KW-0479">Metal-binding</keyword>
<evidence type="ECO:0000256" key="4">
    <source>
        <dbReference type="SAM" id="MobiDB-lite"/>
    </source>
</evidence>
<evidence type="ECO:0000256" key="2">
    <source>
        <dbReference type="ARBA" id="ARBA00022723"/>
    </source>
</evidence>
<dbReference type="InterPro" id="IPR050613">
    <property type="entry name" value="Sec_Metabolite_Reg"/>
</dbReference>
<dbReference type="STRING" id="97972.A0A2V1DCP1"/>
<feature type="domain" description="Zn(2)-C6 fungal-type" evidence="5">
    <location>
        <begin position="139"/>
        <end position="170"/>
    </location>
</feature>
<dbReference type="AlphaFoldDB" id="A0A2V1DCP1"/>
<dbReference type="InterPro" id="IPR001138">
    <property type="entry name" value="Zn2Cys6_DnaBD"/>
</dbReference>
<feature type="region of interest" description="Disordered" evidence="4">
    <location>
        <begin position="171"/>
        <end position="193"/>
    </location>
</feature>
<dbReference type="OrthoDB" id="47007at2759"/>
<dbReference type="GO" id="GO:0005634">
    <property type="term" value="C:nucleus"/>
    <property type="evidence" value="ECO:0007669"/>
    <property type="project" value="UniProtKB-SubCell"/>
</dbReference>
<sequence>MFADDARKETGPYHLVYEEVHGEGIRIFAFHPGGNVTPLLTDMEGKEKAEWAVNGPKVKLDFMNGRYVDFTIGMDQLLQDQKAIEQHNLFKINLRANWGWRGVTSIDMYVHMIDVPSNFRAAMPTKPVKDSDRQRCHRACVNCARRKEKCSGQVPCARCRERCVAGSCHVPTSHANPSHSPRDSSSNSTSSIRCQGDAADSAFLQNIQHLTQGVVGDCDLFNNPLRYAMLDPTPPKRPAQWTTYLTQNGPPKPSLDEAKNLINTFLWVTTSVLDLLDESDLVPPLGPWATAPTGCEQHRHRDNIYFLIFAIAAQADPTDNESIAEEYFAYDRYLVACHYSEQPSITAVQFYMLIAMYLLTAARSDAAFMHTGLATRTAFALGLHRDDIAFSFPADQQIVR</sequence>
<evidence type="ECO:0000313" key="7">
    <source>
        <dbReference type="Proteomes" id="UP000244855"/>
    </source>
</evidence>
<dbReference type="PROSITE" id="PS50048">
    <property type="entry name" value="ZN2_CY6_FUNGAL_2"/>
    <property type="match status" value="1"/>
</dbReference>
<accession>A0A2V1DCP1</accession>
<evidence type="ECO:0000259" key="5">
    <source>
        <dbReference type="PROSITE" id="PS50048"/>
    </source>
</evidence>
<dbReference type="EMBL" id="KZ805484">
    <property type="protein sequence ID" value="PVH95765.1"/>
    <property type="molecule type" value="Genomic_DNA"/>
</dbReference>
<dbReference type="PANTHER" id="PTHR31001:SF56">
    <property type="entry name" value="ZN(2)-C6 FUNGAL-TYPE DOMAIN-CONTAINING PROTEIN"/>
    <property type="match status" value="1"/>
</dbReference>
<dbReference type="PANTHER" id="PTHR31001">
    <property type="entry name" value="UNCHARACTERIZED TRANSCRIPTIONAL REGULATORY PROTEIN"/>
    <property type="match status" value="1"/>
</dbReference>
<comment type="subcellular location">
    <subcellularLocation>
        <location evidence="1">Nucleus</location>
    </subcellularLocation>
</comment>
<keyword evidence="7" id="KW-1185">Reference proteome</keyword>
<dbReference type="Pfam" id="PF04082">
    <property type="entry name" value="Fungal_trans"/>
    <property type="match status" value="1"/>
</dbReference>
<keyword evidence="3" id="KW-0539">Nucleus</keyword>
<evidence type="ECO:0000256" key="1">
    <source>
        <dbReference type="ARBA" id="ARBA00004123"/>
    </source>
</evidence>
<evidence type="ECO:0000313" key="6">
    <source>
        <dbReference type="EMBL" id="PVH95765.1"/>
    </source>
</evidence>
<name>A0A2V1DCP1_9PLEO</name>
<proteinExistence type="predicted"/>
<dbReference type="SUPFAM" id="SSF57701">
    <property type="entry name" value="Zn2/Cys6 DNA-binding domain"/>
    <property type="match status" value="1"/>
</dbReference>
<dbReference type="GO" id="GO:0003677">
    <property type="term" value="F:DNA binding"/>
    <property type="evidence" value="ECO:0007669"/>
    <property type="project" value="InterPro"/>
</dbReference>
<dbReference type="PROSITE" id="PS00463">
    <property type="entry name" value="ZN2_CY6_FUNGAL_1"/>
    <property type="match status" value="1"/>
</dbReference>